<reference evidence="1 2" key="1">
    <citation type="submission" date="2020-12" db="EMBL/GenBank/DDBJ databases">
        <title>FDA dAtabase for Regulatory Grade micrObial Sequences (FDA-ARGOS): Supporting development and validation of Infectious Disease Dx tests.</title>
        <authorList>
            <person name="Kerrigan L."/>
            <person name="Long C."/>
            <person name="Tallon L."/>
            <person name="Sadzewicz L."/>
            <person name="Zhao X."/>
            <person name="Boylan J."/>
            <person name="Ott S."/>
            <person name="Bowen H."/>
            <person name="Vavikolanu K."/>
            <person name="Mehta A."/>
            <person name="Aluvathingal J."/>
            <person name="Nadendla S."/>
            <person name="Yan Y."/>
            <person name="Sichtig H."/>
        </authorList>
    </citation>
    <scope>NUCLEOTIDE SEQUENCE [LARGE SCALE GENOMIC DNA]</scope>
    <source>
        <strain evidence="1 2">FDAARGOS_1031</strain>
    </source>
</reference>
<dbReference type="AlphaFoldDB" id="A0A7T7UWP7"/>
<evidence type="ECO:0000313" key="2">
    <source>
        <dbReference type="Proteomes" id="UP000595426"/>
    </source>
</evidence>
<gene>
    <name evidence="1" type="ORF">I6H88_13715</name>
</gene>
<dbReference type="Proteomes" id="UP000595426">
    <property type="component" value="Chromosome"/>
</dbReference>
<keyword evidence="2" id="KW-1185">Reference proteome</keyword>
<organism evidence="1 2">
    <name type="scientific">Elizabethkingia bruuniana</name>
    <dbReference type="NCBI Taxonomy" id="1756149"/>
    <lineage>
        <taxon>Bacteria</taxon>
        <taxon>Pseudomonadati</taxon>
        <taxon>Bacteroidota</taxon>
        <taxon>Flavobacteriia</taxon>
        <taxon>Flavobacteriales</taxon>
        <taxon>Weeksellaceae</taxon>
        <taxon>Elizabethkingia</taxon>
    </lineage>
</organism>
<dbReference type="EMBL" id="CP067018">
    <property type="protein sequence ID" value="QQN57501.1"/>
    <property type="molecule type" value="Genomic_DNA"/>
</dbReference>
<protein>
    <submittedName>
        <fullName evidence="1">Uncharacterized protein</fullName>
    </submittedName>
</protein>
<accession>A0A7T7UWP7</accession>
<dbReference type="RefSeq" id="WP_108721719.1">
    <property type="nucleotide sequence ID" value="NZ_CBCSDR010000005.1"/>
</dbReference>
<name>A0A7T7UWP7_9FLAO</name>
<proteinExistence type="predicted"/>
<dbReference type="OrthoDB" id="1428640at2"/>
<dbReference type="GeneID" id="93131811"/>
<sequence>MDIIKQQAQDLATKDQFKQIRFKGEITNLPLTILQSLPEIVKREVDYPLFKNSGEEMIKTLNMVSSMVGVNFGTDEEYKKTSGAHWISFCQGYQLTALEIIEAYRMALRHEFPEIKVFPNLSLITAGEILKAYQEFKHGSEEWNRGRKLIHKTLNPAIEESEETKLARRKKMWDDLVQKVKNDEPCVYAGHFYSELDEKGCFDYLTASDKNRLIRSKAAQILNKEITKGTNIHFRKEEAVRLLKTLNETNKIKSDYLNGMAIHHAKDHLVYEHIKKHLKEYL</sequence>
<evidence type="ECO:0000313" key="1">
    <source>
        <dbReference type="EMBL" id="QQN57501.1"/>
    </source>
</evidence>